<evidence type="ECO:0000256" key="1">
    <source>
        <dbReference type="ARBA" id="ARBA00008791"/>
    </source>
</evidence>
<reference evidence="3 4" key="1">
    <citation type="submission" date="2017-08" db="EMBL/GenBank/DDBJ databases">
        <title>Complete genome sequence of Mucilaginibacter sp. strain BJC16-A31.</title>
        <authorList>
            <consortium name="Henan University of Science and Technology"/>
            <person name="You X."/>
        </authorList>
    </citation>
    <scope>NUCLEOTIDE SEQUENCE [LARGE SCALE GENOMIC DNA]</scope>
    <source>
        <strain evidence="3 4">BJC16-A31</strain>
    </source>
</reference>
<feature type="domain" description="UspA" evidence="2">
    <location>
        <begin position="3"/>
        <end position="149"/>
    </location>
</feature>
<dbReference type="KEGG" id="muc:MuYL_0062"/>
<protein>
    <submittedName>
        <fullName evidence="3">Universal stress protein UspE</fullName>
    </submittedName>
</protein>
<evidence type="ECO:0000313" key="4">
    <source>
        <dbReference type="Proteomes" id="UP000215002"/>
    </source>
</evidence>
<dbReference type="PANTHER" id="PTHR46268:SF6">
    <property type="entry name" value="UNIVERSAL STRESS PROTEIN UP12"/>
    <property type="match status" value="1"/>
</dbReference>
<feature type="domain" description="UspA" evidence="2">
    <location>
        <begin position="234"/>
        <end position="285"/>
    </location>
</feature>
<keyword evidence="4" id="KW-1185">Reference proteome</keyword>
<proteinExistence type="inferred from homology"/>
<dbReference type="OrthoDB" id="9788959at2"/>
<dbReference type="PRINTS" id="PR01438">
    <property type="entry name" value="UNVRSLSTRESS"/>
</dbReference>
<dbReference type="PANTHER" id="PTHR46268">
    <property type="entry name" value="STRESS RESPONSE PROTEIN NHAX"/>
    <property type="match status" value="1"/>
</dbReference>
<dbReference type="CDD" id="cd00293">
    <property type="entry name" value="USP-like"/>
    <property type="match status" value="1"/>
</dbReference>
<dbReference type="Pfam" id="PF00582">
    <property type="entry name" value="Usp"/>
    <property type="match status" value="2"/>
</dbReference>
<dbReference type="SUPFAM" id="SSF52402">
    <property type="entry name" value="Adenine nucleotide alpha hydrolases-like"/>
    <property type="match status" value="2"/>
</dbReference>
<dbReference type="InterPro" id="IPR014729">
    <property type="entry name" value="Rossmann-like_a/b/a_fold"/>
</dbReference>
<dbReference type="EMBL" id="CP022743">
    <property type="protein sequence ID" value="ASU31965.1"/>
    <property type="molecule type" value="Genomic_DNA"/>
</dbReference>
<organism evidence="3 4">
    <name type="scientific">Mucilaginibacter xinganensis</name>
    <dbReference type="NCBI Taxonomy" id="1234841"/>
    <lineage>
        <taxon>Bacteria</taxon>
        <taxon>Pseudomonadati</taxon>
        <taxon>Bacteroidota</taxon>
        <taxon>Sphingobacteriia</taxon>
        <taxon>Sphingobacteriales</taxon>
        <taxon>Sphingobacteriaceae</taxon>
        <taxon>Mucilaginibacter</taxon>
    </lineage>
</organism>
<evidence type="ECO:0000313" key="3">
    <source>
        <dbReference type="EMBL" id="ASU31965.1"/>
    </source>
</evidence>
<dbReference type="Proteomes" id="UP000215002">
    <property type="component" value="Chromosome"/>
</dbReference>
<accession>A0A223NPW5</accession>
<name>A0A223NPW5_9SPHI</name>
<dbReference type="InterPro" id="IPR006015">
    <property type="entry name" value="Universal_stress_UspA"/>
</dbReference>
<gene>
    <name evidence="3" type="ORF">MuYL_0062</name>
</gene>
<dbReference type="InterPro" id="IPR006016">
    <property type="entry name" value="UspA"/>
</dbReference>
<comment type="similarity">
    <text evidence="1">Belongs to the universal stress protein A family.</text>
</comment>
<dbReference type="AlphaFoldDB" id="A0A223NPW5"/>
<evidence type="ECO:0000259" key="2">
    <source>
        <dbReference type="Pfam" id="PF00582"/>
    </source>
</evidence>
<dbReference type="Gene3D" id="3.40.50.620">
    <property type="entry name" value="HUPs"/>
    <property type="match status" value="2"/>
</dbReference>
<sequence>MIMKTLLIATDFSDNAKHAAEYGYGIATQLRANLLLLNAFMVPAEMPEGGLVTWPLYDYDDLVKNAADGLAELETELRKGGQSQIFKPAVKCMSEVGEASTVINDIVDKEKVRLTIMGTHGTSGISQFILGNHSKRMINATTGPLLLVPSPAPLTPVKKVAFATDFTHPDKDLKIIYELIDLIKPLNAELLITHVQDKKDEGIQFKKWLDNFLGDISNKADYPNIYYRSIKSEKADKGLNWLCKHGQVDILAMVHRKHGFLAQLLTGSHTQKLANQIDIPLLILPEKE</sequence>